<gene>
    <name evidence="6" type="ORF">URODEC1_LOCUS28120</name>
    <name evidence="7" type="ORF">URODEC1_LOCUS33233</name>
</gene>
<comment type="function">
    <text evidence="3">Is involved in the conjugation of reduced glutathione to a wide number of exogenous and endogenous hydrophobic electrophiles.</text>
</comment>
<dbReference type="PANTHER" id="PTHR11260">
    <property type="entry name" value="GLUTATHIONE S-TRANSFERASE, GST, SUPERFAMILY, GST DOMAIN CONTAINING"/>
    <property type="match status" value="1"/>
</dbReference>
<dbReference type="SUPFAM" id="SSF47616">
    <property type="entry name" value="GST C-terminal domain-like"/>
    <property type="match status" value="1"/>
</dbReference>
<dbReference type="SFLD" id="SFLDS00019">
    <property type="entry name" value="Glutathione_Transferase_(cytos"/>
    <property type="match status" value="1"/>
</dbReference>
<dbReference type="GO" id="GO:0005829">
    <property type="term" value="C:cytosol"/>
    <property type="evidence" value="ECO:0007669"/>
    <property type="project" value="UniProtKB-SubCell"/>
</dbReference>
<dbReference type="CDD" id="cd03185">
    <property type="entry name" value="GST_C_Tau"/>
    <property type="match status" value="1"/>
</dbReference>
<dbReference type="GO" id="GO:0004364">
    <property type="term" value="F:glutathione transferase activity"/>
    <property type="evidence" value="ECO:0007669"/>
    <property type="project" value="UniProtKB-UniRule"/>
</dbReference>
<feature type="domain" description="GST N-terminal" evidence="4">
    <location>
        <begin position="7"/>
        <end position="88"/>
    </location>
</feature>
<dbReference type="EC" id="2.5.1.18" evidence="3"/>
<comment type="catalytic activity">
    <reaction evidence="2 3">
        <text>RX + glutathione = an S-substituted glutathione + a halide anion + H(+)</text>
        <dbReference type="Rhea" id="RHEA:16437"/>
        <dbReference type="ChEBI" id="CHEBI:15378"/>
        <dbReference type="ChEBI" id="CHEBI:16042"/>
        <dbReference type="ChEBI" id="CHEBI:17792"/>
        <dbReference type="ChEBI" id="CHEBI:57925"/>
        <dbReference type="ChEBI" id="CHEBI:90779"/>
        <dbReference type="EC" id="2.5.1.18"/>
    </reaction>
</comment>
<evidence type="ECO:0000313" key="7">
    <source>
        <dbReference type="EMBL" id="CAL4941837.1"/>
    </source>
</evidence>
<dbReference type="InterPro" id="IPR036282">
    <property type="entry name" value="Glutathione-S-Trfase_C_sf"/>
</dbReference>
<comment type="similarity">
    <text evidence="3">Belongs to the GST superfamily.</text>
</comment>
<protein>
    <recommendedName>
        <fullName evidence="3">Glutathione S-transferase</fullName>
        <ecNumber evidence="3">2.5.1.18</ecNumber>
    </recommendedName>
</protein>
<dbReference type="SFLD" id="SFLDG00358">
    <property type="entry name" value="Main_(cytGST)"/>
    <property type="match status" value="1"/>
</dbReference>
<dbReference type="Pfam" id="PF02798">
    <property type="entry name" value="GST_N"/>
    <property type="match status" value="1"/>
</dbReference>
<dbReference type="SUPFAM" id="SSF52833">
    <property type="entry name" value="Thioredoxin-like"/>
    <property type="match status" value="1"/>
</dbReference>
<evidence type="ECO:0000259" key="4">
    <source>
        <dbReference type="PROSITE" id="PS50404"/>
    </source>
</evidence>
<accession>A0ABC8YC69</accession>
<dbReference type="EMBL" id="OZ075126">
    <property type="protein sequence ID" value="CAL4941837.1"/>
    <property type="molecule type" value="Genomic_DNA"/>
</dbReference>
<reference evidence="7 8" key="2">
    <citation type="submission" date="2024-10" db="EMBL/GenBank/DDBJ databases">
        <authorList>
            <person name="Ryan C."/>
        </authorList>
    </citation>
    <scope>NUCLEOTIDE SEQUENCE [LARGE SCALE GENOMIC DNA]</scope>
</reference>
<dbReference type="PROSITE" id="PS50405">
    <property type="entry name" value="GST_CTER"/>
    <property type="match status" value="1"/>
</dbReference>
<dbReference type="Proteomes" id="UP001497457">
    <property type="component" value="Chromosome 16b"/>
</dbReference>
<dbReference type="SFLD" id="SFLDG01152">
    <property type="entry name" value="Main.3:_Omega-_and_Tau-like"/>
    <property type="match status" value="1"/>
</dbReference>
<feature type="domain" description="GST C-terminal" evidence="5">
    <location>
        <begin position="97"/>
        <end position="217"/>
    </location>
</feature>
<evidence type="ECO:0000256" key="2">
    <source>
        <dbReference type="ARBA" id="ARBA00047960"/>
    </source>
</evidence>
<dbReference type="Proteomes" id="UP001497457">
    <property type="component" value="Chromosome 15b"/>
</dbReference>
<keyword evidence="8" id="KW-1185">Reference proteome</keyword>
<dbReference type="Gene3D" id="1.20.1050.10">
    <property type="match status" value="1"/>
</dbReference>
<evidence type="ECO:0000256" key="1">
    <source>
        <dbReference type="ARBA" id="ARBA00022679"/>
    </source>
</evidence>
<keyword evidence="3" id="KW-0963">Cytoplasm</keyword>
<dbReference type="PROSITE" id="PS50404">
    <property type="entry name" value="GST_NTER"/>
    <property type="match status" value="1"/>
</dbReference>
<evidence type="ECO:0000313" key="6">
    <source>
        <dbReference type="EMBL" id="CAL4933424.1"/>
    </source>
</evidence>
<dbReference type="EMBL" id="OZ075125">
    <property type="protein sequence ID" value="CAL4933424.1"/>
    <property type="molecule type" value="Genomic_DNA"/>
</dbReference>
<proteinExistence type="inferred from homology"/>
<evidence type="ECO:0000259" key="5">
    <source>
        <dbReference type="PROSITE" id="PS50405"/>
    </source>
</evidence>
<reference evidence="8" key="1">
    <citation type="submission" date="2024-06" db="EMBL/GenBank/DDBJ databases">
        <authorList>
            <person name="Ryan C."/>
        </authorList>
    </citation>
    <scope>NUCLEOTIDE SEQUENCE [LARGE SCALE GENOMIC DNA]</scope>
</reference>
<evidence type="ECO:0000256" key="3">
    <source>
        <dbReference type="RuleBase" id="RU369102"/>
    </source>
</evidence>
<comment type="subcellular location">
    <subcellularLocation>
        <location evidence="3">Cytoplasm</location>
        <location evidence="3">Cytosol</location>
    </subcellularLocation>
</comment>
<dbReference type="PANTHER" id="PTHR11260:SF544">
    <property type="entry name" value="GLUTATHIONE TRANSFERASE"/>
    <property type="match status" value="1"/>
</dbReference>
<dbReference type="Gene3D" id="3.40.30.10">
    <property type="entry name" value="Glutaredoxin"/>
    <property type="match status" value="1"/>
</dbReference>
<organism evidence="7 8">
    <name type="scientific">Urochloa decumbens</name>
    <dbReference type="NCBI Taxonomy" id="240449"/>
    <lineage>
        <taxon>Eukaryota</taxon>
        <taxon>Viridiplantae</taxon>
        <taxon>Streptophyta</taxon>
        <taxon>Embryophyta</taxon>
        <taxon>Tracheophyta</taxon>
        <taxon>Spermatophyta</taxon>
        <taxon>Magnoliopsida</taxon>
        <taxon>Liliopsida</taxon>
        <taxon>Poales</taxon>
        <taxon>Poaceae</taxon>
        <taxon>PACMAD clade</taxon>
        <taxon>Panicoideae</taxon>
        <taxon>Panicodae</taxon>
        <taxon>Paniceae</taxon>
        <taxon>Melinidinae</taxon>
        <taxon>Urochloa</taxon>
    </lineage>
</organism>
<dbReference type="AlphaFoldDB" id="A0ABC8YC69"/>
<name>A0ABC8YC69_9POAL</name>
<dbReference type="Pfam" id="PF13410">
    <property type="entry name" value="GST_C_2"/>
    <property type="match status" value="1"/>
</dbReference>
<dbReference type="InterPro" id="IPR004045">
    <property type="entry name" value="Glutathione_S-Trfase_N"/>
</dbReference>
<dbReference type="InterPro" id="IPR045073">
    <property type="entry name" value="Omega/Tau-like"/>
</dbReference>
<evidence type="ECO:0000313" key="8">
    <source>
        <dbReference type="Proteomes" id="UP001497457"/>
    </source>
</evidence>
<dbReference type="InterPro" id="IPR040079">
    <property type="entry name" value="Glutathione_S-Trfase"/>
</dbReference>
<sequence>MASEKMGELTCVDFWANGYGMRVRIALQEMQIGFSYIEEDFRNQETSKLVLDMNPVYQFTPILLHHGRPICLSKNILEYIDEVWGGQAGRASLLPSDPLKRAHQRFWGDYVDQKIFDTQTRFLKSKGDDKVAIKKELINHFKRLEDVLGDSTFFGGDEFGFLDVVIIPYSSMFHGYEQHGGFDFKEECPKLMCWVERCRGRDSVQTVLPDDEEMYDLHKKWYGIE</sequence>
<dbReference type="InterPro" id="IPR036249">
    <property type="entry name" value="Thioredoxin-like_sf"/>
</dbReference>
<keyword evidence="1 3" id="KW-0808">Transferase</keyword>
<dbReference type="InterPro" id="IPR045074">
    <property type="entry name" value="GST_C_Tau"/>
</dbReference>
<dbReference type="InterPro" id="IPR010987">
    <property type="entry name" value="Glutathione-S-Trfase_C-like"/>
</dbReference>